<evidence type="ECO:0000259" key="4">
    <source>
        <dbReference type="Pfam" id="PF00440"/>
    </source>
</evidence>
<dbReference type="Proteomes" id="UP000677918">
    <property type="component" value="Unassembled WGS sequence"/>
</dbReference>
<dbReference type="AlphaFoldDB" id="A0A8J4H3X8"/>
<comment type="caution">
    <text evidence="6">The sequence shown here is derived from an EMBL/GenBank/DDBJ whole genome shotgun (WGS) entry which is preliminary data.</text>
</comment>
<gene>
    <name evidence="6" type="ORF">XYCOK13_09120</name>
</gene>
<dbReference type="Pfam" id="PF13305">
    <property type="entry name" value="TetR_C_33"/>
    <property type="match status" value="1"/>
</dbReference>
<evidence type="ECO:0000256" key="2">
    <source>
        <dbReference type="ARBA" id="ARBA00023125"/>
    </source>
</evidence>
<evidence type="ECO:0000256" key="1">
    <source>
        <dbReference type="ARBA" id="ARBA00023015"/>
    </source>
</evidence>
<dbReference type="GO" id="GO:0003700">
    <property type="term" value="F:DNA-binding transcription factor activity"/>
    <property type="evidence" value="ECO:0007669"/>
    <property type="project" value="TreeGrafter"/>
</dbReference>
<dbReference type="InterPro" id="IPR036271">
    <property type="entry name" value="Tet_transcr_reg_TetR-rel_C_sf"/>
</dbReference>
<keyword evidence="1" id="KW-0805">Transcription regulation</keyword>
<keyword evidence="7" id="KW-1185">Reference proteome</keyword>
<keyword evidence="2" id="KW-0238">DNA-binding</keyword>
<dbReference type="InterPro" id="IPR009057">
    <property type="entry name" value="Homeodomain-like_sf"/>
</dbReference>
<proteinExistence type="predicted"/>
<protein>
    <submittedName>
        <fullName evidence="6">TetR family transcriptional regulator</fullName>
    </submittedName>
</protein>
<dbReference type="PANTHER" id="PTHR30055:SF239">
    <property type="entry name" value="TRANSCRIPTIONAL REGULATORY PROTEIN"/>
    <property type="match status" value="1"/>
</dbReference>
<dbReference type="InterPro" id="IPR050109">
    <property type="entry name" value="HTH-type_TetR-like_transc_reg"/>
</dbReference>
<feature type="domain" description="HTH-type transcriptional regulator MT1864/Rv1816-like C-terminal" evidence="5">
    <location>
        <begin position="83"/>
        <end position="180"/>
    </location>
</feature>
<dbReference type="InterPro" id="IPR025996">
    <property type="entry name" value="MT1864/Rv1816-like_C"/>
</dbReference>
<dbReference type="SUPFAM" id="SSF46689">
    <property type="entry name" value="Homeodomain-like"/>
    <property type="match status" value="1"/>
</dbReference>
<name>A0A8J4H3X8_9BACL</name>
<dbReference type="SUPFAM" id="SSF48498">
    <property type="entry name" value="Tetracyclin repressor-like, C-terminal domain"/>
    <property type="match status" value="1"/>
</dbReference>
<dbReference type="PANTHER" id="PTHR30055">
    <property type="entry name" value="HTH-TYPE TRANSCRIPTIONAL REGULATOR RUTR"/>
    <property type="match status" value="1"/>
</dbReference>
<organism evidence="6 7">
    <name type="scientific">Xylanibacillus composti</name>
    <dbReference type="NCBI Taxonomy" id="1572762"/>
    <lineage>
        <taxon>Bacteria</taxon>
        <taxon>Bacillati</taxon>
        <taxon>Bacillota</taxon>
        <taxon>Bacilli</taxon>
        <taxon>Bacillales</taxon>
        <taxon>Paenibacillaceae</taxon>
        <taxon>Xylanibacillus</taxon>
    </lineage>
</organism>
<dbReference type="EMBL" id="BOVK01000012">
    <property type="protein sequence ID" value="GIQ68088.1"/>
    <property type="molecule type" value="Genomic_DNA"/>
</dbReference>
<reference evidence="6" key="1">
    <citation type="submission" date="2021-04" db="EMBL/GenBank/DDBJ databases">
        <title>Draft genome sequence of Xylanibacillus composti strain K13.</title>
        <authorList>
            <person name="Uke A."/>
            <person name="Chhe C."/>
            <person name="Baramee S."/>
            <person name="Kosugi A."/>
        </authorList>
    </citation>
    <scope>NUCLEOTIDE SEQUENCE</scope>
    <source>
        <strain evidence="6">K13</strain>
    </source>
</reference>
<keyword evidence="3" id="KW-0804">Transcription</keyword>
<dbReference type="GO" id="GO:0000976">
    <property type="term" value="F:transcription cis-regulatory region binding"/>
    <property type="evidence" value="ECO:0007669"/>
    <property type="project" value="TreeGrafter"/>
</dbReference>
<dbReference type="Gene3D" id="1.10.357.10">
    <property type="entry name" value="Tetracycline Repressor, domain 2"/>
    <property type="match status" value="1"/>
</dbReference>
<dbReference type="Gene3D" id="1.10.10.60">
    <property type="entry name" value="Homeodomain-like"/>
    <property type="match status" value="1"/>
</dbReference>
<feature type="domain" description="HTH tetR-type" evidence="4">
    <location>
        <begin position="12"/>
        <end position="47"/>
    </location>
</feature>
<sequence length="190" mass="20825">MSPRMGLTLPTIIQAAAEMADQEGFDAVTLASLASKLNIRTPSLYNHIDGLSGLHRELTLLGIDQLYRVMAEAAHKHHGADAIRAMSHAYVNYVRSRPGLYEATFRMPDFADADVQQTGNRTLELVVEKFQECGLEGEDAVHAVRGLRSLLHGFASLESKGGFGMPLDADESLRRLIDTFLLGIQHAVPK</sequence>
<evidence type="ECO:0000259" key="5">
    <source>
        <dbReference type="Pfam" id="PF13305"/>
    </source>
</evidence>
<dbReference type="InterPro" id="IPR001647">
    <property type="entry name" value="HTH_TetR"/>
</dbReference>
<evidence type="ECO:0000256" key="3">
    <source>
        <dbReference type="ARBA" id="ARBA00023163"/>
    </source>
</evidence>
<accession>A0A8J4H3X8</accession>
<evidence type="ECO:0000313" key="6">
    <source>
        <dbReference type="EMBL" id="GIQ68088.1"/>
    </source>
</evidence>
<dbReference type="RefSeq" id="WP_213410707.1">
    <property type="nucleotide sequence ID" value="NZ_BOVK01000012.1"/>
</dbReference>
<dbReference type="Pfam" id="PF00440">
    <property type="entry name" value="TetR_N"/>
    <property type="match status" value="1"/>
</dbReference>
<evidence type="ECO:0000313" key="7">
    <source>
        <dbReference type="Proteomes" id="UP000677918"/>
    </source>
</evidence>